<accession>A0A7W7Y4D9</accession>
<dbReference type="SUPFAM" id="SSF53448">
    <property type="entry name" value="Nucleotide-diphospho-sugar transferases"/>
    <property type="match status" value="1"/>
</dbReference>
<dbReference type="Proteomes" id="UP000528322">
    <property type="component" value="Unassembled WGS sequence"/>
</dbReference>
<gene>
    <name evidence="4" type="ORF">HNR37_001197</name>
</gene>
<keyword evidence="3" id="KW-0479">Metal-binding</keyword>
<organism evidence="4 5">
    <name type="scientific">Desulfurispira natronophila</name>
    <dbReference type="NCBI Taxonomy" id="682562"/>
    <lineage>
        <taxon>Bacteria</taxon>
        <taxon>Pseudomonadati</taxon>
        <taxon>Chrysiogenota</taxon>
        <taxon>Chrysiogenia</taxon>
        <taxon>Chrysiogenales</taxon>
        <taxon>Chrysiogenaceae</taxon>
        <taxon>Desulfurispira</taxon>
    </lineage>
</organism>
<keyword evidence="5" id="KW-1185">Reference proteome</keyword>
<dbReference type="GO" id="GO:0016757">
    <property type="term" value="F:glycosyltransferase activity"/>
    <property type="evidence" value="ECO:0007669"/>
    <property type="project" value="UniProtKB-KW"/>
</dbReference>
<reference evidence="4 5" key="1">
    <citation type="submission" date="2020-08" db="EMBL/GenBank/DDBJ databases">
        <title>Genomic Encyclopedia of Type Strains, Phase IV (KMG-IV): sequencing the most valuable type-strain genomes for metagenomic binning, comparative biology and taxonomic classification.</title>
        <authorList>
            <person name="Goeker M."/>
        </authorList>
    </citation>
    <scope>NUCLEOTIDE SEQUENCE [LARGE SCALE GENOMIC DNA]</scope>
    <source>
        <strain evidence="4 5">DSM 22071</strain>
    </source>
</reference>
<dbReference type="AlphaFoldDB" id="A0A7W7Y4D9"/>
<keyword evidence="2 4" id="KW-0808">Transferase</keyword>
<dbReference type="EMBL" id="JACHID010000006">
    <property type="protein sequence ID" value="MBB5021883.1"/>
    <property type="molecule type" value="Genomic_DNA"/>
</dbReference>
<evidence type="ECO:0000256" key="3">
    <source>
        <dbReference type="ARBA" id="ARBA00022723"/>
    </source>
</evidence>
<sequence length="313" mass="36702">MTTAPIILSADDRYAQHLAVTIISILTNCQHPTTLRFFILDGGIADDNKEKIQHMVANYQSEVTFITSIKQTYTEFPVNSERMSIAAYFRISIPELFDDNIKQALYLDCDLVVEDDILNLLHRKVAKDKAIGAVEDISRTIAYQRLQIPHHHYFNSGVLLLNLSYWRNHIISAKIREFKLQNAHRMTTNDQCAFNGILWSDWERLPLRWNQQSGIYRKRLRRQGATGYSPQEHWDAIKNPAIIHYVGHRKPWNPGCLHPLQHRYWKYLAMTPWAADSSPKRFSFHNIKSFFRKPHRHITAYFYRKISAIPDVK</sequence>
<comment type="caution">
    <text evidence="4">The sequence shown here is derived from an EMBL/GenBank/DDBJ whole genome shotgun (WGS) entry which is preliminary data.</text>
</comment>
<evidence type="ECO:0000256" key="2">
    <source>
        <dbReference type="ARBA" id="ARBA00022679"/>
    </source>
</evidence>
<evidence type="ECO:0000313" key="5">
    <source>
        <dbReference type="Proteomes" id="UP000528322"/>
    </source>
</evidence>
<dbReference type="PANTHER" id="PTHR13778:SF47">
    <property type="entry name" value="LIPOPOLYSACCHARIDE 1,3-GALACTOSYLTRANSFERASE"/>
    <property type="match status" value="1"/>
</dbReference>
<protein>
    <submittedName>
        <fullName evidence="4">Lipopolysaccharide biosynthesis glycosyltransferase</fullName>
    </submittedName>
</protein>
<dbReference type="Gene3D" id="3.90.550.10">
    <property type="entry name" value="Spore Coat Polysaccharide Biosynthesis Protein SpsA, Chain A"/>
    <property type="match status" value="1"/>
</dbReference>
<evidence type="ECO:0000313" key="4">
    <source>
        <dbReference type="EMBL" id="MBB5021883.1"/>
    </source>
</evidence>
<proteinExistence type="predicted"/>
<name>A0A7W7Y4D9_9BACT</name>
<dbReference type="InterPro" id="IPR050748">
    <property type="entry name" value="Glycosyltrans_8_dom-fam"/>
</dbReference>
<dbReference type="CDD" id="cd04194">
    <property type="entry name" value="GT8_A4GalT_like"/>
    <property type="match status" value="1"/>
</dbReference>
<dbReference type="InterPro" id="IPR029044">
    <property type="entry name" value="Nucleotide-diphossugar_trans"/>
</dbReference>
<keyword evidence="1" id="KW-0328">Glycosyltransferase</keyword>
<dbReference type="RefSeq" id="WP_183731402.1">
    <property type="nucleotide sequence ID" value="NZ_JACHID010000006.1"/>
</dbReference>
<dbReference type="PANTHER" id="PTHR13778">
    <property type="entry name" value="GLYCOSYLTRANSFERASE 8 DOMAIN-CONTAINING PROTEIN"/>
    <property type="match status" value="1"/>
</dbReference>
<dbReference type="Pfam" id="PF01501">
    <property type="entry name" value="Glyco_transf_8"/>
    <property type="match status" value="1"/>
</dbReference>
<evidence type="ECO:0000256" key="1">
    <source>
        <dbReference type="ARBA" id="ARBA00022676"/>
    </source>
</evidence>
<dbReference type="GO" id="GO:0046872">
    <property type="term" value="F:metal ion binding"/>
    <property type="evidence" value="ECO:0007669"/>
    <property type="project" value="UniProtKB-KW"/>
</dbReference>
<dbReference type="InterPro" id="IPR002495">
    <property type="entry name" value="Glyco_trans_8"/>
</dbReference>